<dbReference type="RefSeq" id="WP_307039051.1">
    <property type="nucleotide sequence ID" value="NZ_JAUSYA010000001.1"/>
</dbReference>
<dbReference type="InterPro" id="IPR036812">
    <property type="entry name" value="NAD(P)_OxRdtase_dom_sf"/>
</dbReference>
<sequence>MTAPATLSTTPLGRSGRPVGVQGLGCMGMSEFYGPSDSAESWETLGRAVELGVTVFDTADNYGHGHNEELVGRFLRGHRDQVVISTKFGLVRRADDPRYRGIDNSPGYLRAAVEGSLRRLGVDTIDLYFVHRLDPGIPVEETVGAMAGLVREGKVRWLGLCEVTGEHLRAAHEIHPIAAVQSEWSLFSRDVETATVPTAAELGVAFMPYSPLGRGFLARAFTSVDELSGDDWRRTMPRFTGKNGRHNTALLAPVKRIAMERGATPGQIALAWLHQRASVHRLTVIPIPGTRRRTRLEENTAAAALELTAEELAELEPIAGQVAGSRHIGLKFDAVAEGGTR</sequence>
<dbReference type="PANTHER" id="PTHR43625:SF77">
    <property type="entry name" value="ALDO-KETO REDUCTASE"/>
    <property type="match status" value="1"/>
</dbReference>
<accession>A0ABU0PS12</accession>
<keyword evidence="4" id="KW-1185">Reference proteome</keyword>
<dbReference type="EMBL" id="JAUSYA010000001">
    <property type="protein sequence ID" value="MDQ0681174.1"/>
    <property type="molecule type" value="Genomic_DNA"/>
</dbReference>
<organism evidence="3 4">
    <name type="scientific">Streptomyces achromogenes</name>
    <dbReference type="NCBI Taxonomy" id="67255"/>
    <lineage>
        <taxon>Bacteria</taxon>
        <taxon>Bacillati</taxon>
        <taxon>Actinomycetota</taxon>
        <taxon>Actinomycetes</taxon>
        <taxon>Kitasatosporales</taxon>
        <taxon>Streptomycetaceae</taxon>
        <taxon>Streptomyces</taxon>
    </lineage>
</organism>
<dbReference type="Pfam" id="PF00248">
    <property type="entry name" value="Aldo_ket_red"/>
    <property type="match status" value="1"/>
</dbReference>
<proteinExistence type="predicted"/>
<name>A0ABU0PS12_STRAH</name>
<dbReference type="InterPro" id="IPR023210">
    <property type="entry name" value="NADP_OxRdtase_dom"/>
</dbReference>
<dbReference type="CDD" id="cd19076">
    <property type="entry name" value="AKR_AKR13A_13D"/>
    <property type="match status" value="1"/>
</dbReference>
<gene>
    <name evidence="3" type="ORF">QFZ56_000137</name>
</gene>
<comment type="caution">
    <text evidence="3">The sequence shown here is derived from an EMBL/GenBank/DDBJ whole genome shotgun (WGS) entry which is preliminary data.</text>
</comment>
<feature type="domain" description="NADP-dependent oxidoreductase" evidence="2">
    <location>
        <begin position="23"/>
        <end position="316"/>
    </location>
</feature>
<evidence type="ECO:0000313" key="3">
    <source>
        <dbReference type="EMBL" id="MDQ0681174.1"/>
    </source>
</evidence>
<keyword evidence="1" id="KW-0560">Oxidoreductase</keyword>
<dbReference type="Gene3D" id="3.20.20.100">
    <property type="entry name" value="NADP-dependent oxidoreductase domain"/>
    <property type="match status" value="1"/>
</dbReference>
<reference evidence="3 4" key="1">
    <citation type="submission" date="2023-07" db="EMBL/GenBank/DDBJ databases">
        <title>Comparative genomics of wheat-associated soil bacteria to identify genetic determinants of phenazine resistance.</title>
        <authorList>
            <person name="Mouncey N."/>
        </authorList>
    </citation>
    <scope>NUCLEOTIDE SEQUENCE [LARGE SCALE GENOMIC DNA]</scope>
    <source>
        <strain evidence="3 4">W4I19-2</strain>
    </source>
</reference>
<evidence type="ECO:0000256" key="1">
    <source>
        <dbReference type="ARBA" id="ARBA00023002"/>
    </source>
</evidence>
<dbReference type="InterPro" id="IPR050791">
    <property type="entry name" value="Aldo-Keto_reductase"/>
</dbReference>
<evidence type="ECO:0000313" key="4">
    <source>
        <dbReference type="Proteomes" id="UP001243364"/>
    </source>
</evidence>
<dbReference type="PANTHER" id="PTHR43625">
    <property type="entry name" value="AFLATOXIN B1 ALDEHYDE REDUCTASE"/>
    <property type="match status" value="1"/>
</dbReference>
<dbReference type="Proteomes" id="UP001243364">
    <property type="component" value="Unassembled WGS sequence"/>
</dbReference>
<dbReference type="SUPFAM" id="SSF51430">
    <property type="entry name" value="NAD(P)-linked oxidoreductase"/>
    <property type="match status" value="1"/>
</dbReference>
<protein>
    <submittedName>
        <fullName evidence="3">Aryl-alcohol dehydrogenase-like predicted oxidoreductase</fullName>
    </submittedName>
</protein>
<evidence type="ECO:0000259" key="2">
    <source>
        <dbReference type="Pfam" id="PF00248"/>
    </source>
</evidence>